<protein>
    <submittedName>
        <fullName evidence="2">Nucleotidyltransferase family protein</fullName>
    </submittedName>
</protein>
<sequence>MLCLGNSAVILTHRSCMQVKEWAKAHGINDPRSGSLNSYCLSLLIIFHFQLGVFSNASYTGKILRALKGTRLLKTCVPALLPPLKEIYPGNLVDDLTETHIEETCAENITNLRSDRSRTRNQSSLSELFISFLAKVEDPFEQPANTARTVSIRQLTNISQAFRTTHQMLTSGNQNQSSAIATLVRPQVSQLFPRTPINPNAFTSGNGRARPQMHRAVHSPSQVQHRIHNTRVDRRPNNGTMHRAVNASPSQGQQSWRPRYDG</sequence>
<dbReference type="OrthoDB" id="2274644at2759"/>
<organism evidence="2 3">
    <name type="scientific">Actinidia rufa</name>
    <dbReference type="NCBI Taxonomy" id="165716"/>
    <lineage>
        <taxon>Eukaryota</taxon>
        <taxon>Viridiplantae</taxon>
        <taxon>Streptophyta</taxon>
        <taxon>Embryophyta</taxon>
        <taxon>Tracheophyta</taxon>
        <taxon>Spermatophyta</taxon>
        <taxon>Magnoliopsida</taxon>
        <taxon>eudicotyledons</taxon>
        <taxon>Gunneridae</taxon>
        <taxon>Pentapetalae</taxon>
        <taxon>asterids</taxon>
        <taxon>Ericales</taxon>
        <taxon>Actinidiaceae</taxon>
        <taxon>Actinidia</taxon>
    </lineage>
</organism>
<dbReference type="GO" id="GO:0050265">
    <property type="term" value="F:RNA uridylyltransferase activity"/>
    <property type="evidence" value="ECO:0007669"/>
    <property type="project" value="TreeGrafter"/>
</dbReference>
<dbReference type="Gene3D" id="1.10.1410.10">
    <property type="match status" value="2"/>
</dbReference>
<reference evidence="2 3" key="1">
    <citation type="submission" date="2019-07" db="EMBL/GenBank/DDBJ databases">
        <title>De Novo Assembly of kiwifruit Actinidia rufa.</title>
        <authorList>
            <person name="Sugita-Konishi S."/>
            <person name="Sato K."/>
            <person name="Mori E."/>
            <person name="Abe Y."/>
            <person name="Kisaki G."/>
            <person name="Hamano K."/>
            <person name="Suezawa K."/>
            <person name="Otani M."/>
            <person name="Fukuda T."/>
            <person name="Manabe T."/>
            <person name="Gomi K."/>
            <person name="Tabuchi M."/>
            <person name="Akimitsu K."/>
            <person name="Kataoka I."/>
        </authorList>
    </citation>
    <scope>NUCLEOTIDE SEQUENCE [LARGE SCALE GENOMIC DNA]</scope>
    <source>
        <strain evidence="3">cv. Fuchu</strain>
    </source>
</reference>
<comment type="caution">
    <text evidence="2">The sequence shown here is derived from an EMBL/GenBank/DDBJ whole genome shotgun (WGS) entry which is preliminary data.</text>
</comment>
<evidence type="ECO:0000256" key="1">
    <source>
        <dbReference type="SAM" id="MobiDB-lite"/>
    </source>
</evidence>
<proteinExistence type="predicted"/>
<evidence type="ECO:0000313" key="3">
    <source>
        <dbReference type="Proteomes" id="UP000585474"/>
    </source>
</evidence>
<keyword evidence="2" id="KW-0808">Transferase</keyword>
<dbReference type="AlphaFoldDB" id="A0A7J0GW12"/>
<dbReference type="EMBL" id="BJWL01000024">
    <property type="protein sequence ID" value="GFZ15029.1"/>
    <property type="molecule type" value="Genomic_DNA"/>
</dbReference>
<feature type="compositionally biased region" description="Polar residues" evidence="1">
    <location>
        <begin position="192"/>
        <end position="206"/>
    </location>
</feature>
<gene>
    <name evidence="2" type="ORF">Acr_24g0012190</name>
</gene>
<dbReference type="Proteomes" id="UP000585474">
    <property type="component" value="Unassembled WGS sequence"/>
</dbReference>
<feature type="compositionally biased region" description="Polar residues" evidence="1">
    <location>
        <begin position="247"/>
        <end position="256"/>
    </location>
</feature>
<dbReference type="PANTHER" id="PTHR12271">
    <property type="entry name" value="POLY A POLYMERASE CID PAP -RELATED"/>
    <property type="match status" value="1"/>
</dbReference>
<evidence type="ECO:0000313" key="2">
    <source>
        <dbReference type="EMBL" id="GFZ15029.1"/>
    </source>
</evidence>
<accession>A0A7J0GW12</accession>
<dbReference type="GO" id="GO:0031123">
    <property type="term" value="P:RNA 3'-end processing"/>
    <property type="evidence" value="ECO:0007669"/>
    <property type="project" value="TreeGrafter"/>
</dbReference>
<feature type="region of interest" description="Disordered" evidence="1">
    <location>
        <begin position="192"/>
        <end position="262"/>
    </location>
</feature>
<dbReference type="PANTHER" id="PTHR12271:SF123">
    <property type="entry name" value="PROTEIN HESO1"/>
    <property type="match status" value="1"/>
</dbReference>
<name>A0A7J0GW12_9ERIC</name>
<dbReference type="SUPFAM" id="SSF81631">
    <property type="entry name" value="PAP/OAS1 substrate-binding domain"/>
    <property type="match status" value="1"/>
</dbReference>
<keyword evidence="3" id="KW-1185">Reference proteome</keyword>